<name>A0A4T0X7J1_9ASCO</name>
<keyword evidence="8" id="KW-0175">Coiled coil</keyword>
<reference evidence="11 12" key="1">
    <citation type="journal article" date="2019" name="Front. Genet.">
        <title>Whole-Genome Sequencing of the Opportunistic Yeast Pathogen Candida inconspicua Uncovers Its Hybrid Origin.</title>
        <authorList>
            <person name="Mixao V."/>
            <person name="Hansen A.P."/>
            <person name="Saus E."/>
            <person name="Boekhout T."/>
            <person name="Lass-Florl C."/>
            <person name="Gabaldon T."/>
        </authorList>
    </citation>
    <scope>NUCLEOTIDE SEQUENCE [LARGE SCALE GENOMIC DNA]</scope>
    <source>
        <strain evidence="11 12">CBS 180</strain>
    </source>
</reference>
<dbReference type="AlphaFoldDB" id="A0A4T0X7J1"/>
<comment type="similarity">
    <text evidence="2">Belongs to the LOC1 family.</text>
</comment>
<keyword evidence="12" id="KW-1185">Reference proteome</keyword>
<accession>A0A4T0X7J1</accession>
<dbReference type="PANTHER" id="PTHR28028">
    <property type="entry name" value="60S RIBOSOMAL SUBUNIT ASSEMBLY/EXPORT PROTEIN LOC1"/>
    <property type="match status" value="1"/>
</dbReference>
<gene>
    <name evidence="11" type="ORF">CANINC_000301</name>
</gene>
<feature type="region of interest" description="Disordered" evidence="10">
    <location>
        <begin position="808"/>
        <end position="865"/>
    </location>
</feature>
<evidence type="ECO:0000256" key="4">
    <source>
        <dbReference type="ARBA" id="ARBA00020853"/>
    </source>
</evidence>
<dbReference type="GO" id="GO:0005730">
    <property type="term" value="C:nucleolus"/>
    <property type="evidence" value="ECO:0007669"/>
    <property type="project" value="UniProtKB-SubCell"/>
</dbReference>
<dbReference type="GO" id="GO:0008298">
    <property type="term" value="P:intracellular mRNA localization"/>
    <property type="evidence" value="ECO:0007669"/>
    <property type="project" value="TreeGrafter"/>
</dbReference>
<evidence type="ECO:0000256" key="9">
    <source>
        <dbReference type="ARBA" id="ARBA00023242"/>
    </source>
</evidence>
<sequence>MSDWEEDMYDDDEEEEELSFEDDSDDENVDVLMSNSDKMNAESLYFKAKHLKEEGQIDESIDTFCSIAKNELFTAEYKFKSLKQLLKISEQQNNIENVKLYLTSIFSMRKEIEDYYFSSSILKIVSRFNVQIDYSEFQLNYLNLLCNLSSNETNATFEKIKIKCDLLISQLYISLEDYERARDILTKLEHQISQVSTSTKNTYFLEIITSQILILLTYNFDLNELERLVMLTNSFDVGIPQMNIAGVKNEGSGMVSMYSGDYNNANCHFFDAFKNFNDSGDNRRVPVLAKYIVTSILSKSEVNPFQSSDFQGFLDIEMIDFLMKIFESVSCLNIQKFNELMKSDILKNLPTEFKFFIDFEPAIRELVYTEFITQHVHQFERIDFGYFIDTLEIDRSFFKKLLFKLHSTGKITGFRFDFVKEYITRCELPSIEIDAYTFIDNAFKLFDISNKKMKDIFKSEFEQLLHNDNTDSIERKTQSQINLRRYDGEENFNNEKMNELSFINLNQANMSLDKTILNENLDVLIFNTAYNTDSLRSLSKELSDASLIHKDLSKDTHIRNNIIDCINKFISIAQNSIPIQKENNLSYLSQIIDSKVTNEFNRLFTTNTVEADKLADSNIPDVICTSTMNQLDVPLNPDFQKDPDLSLSQKEKELKRLNLNMSINKQTKSAKRKVSMNKTREVQPEMTSDLQARNVLQNQPNLTPKSEKRTLKGKALKKHLRTTELYGSKKKQRVYTEKELGIPKLNKAITPSAVIKKGKKGKKFIADTDSVVLQRIIKQVNDERDLVNESKLEKSKRLEEIRELRRKEMEMRENEKKDKLEDAKRNIKEKANLARISRRKNAKESKKEMKHSVNKEAKKKSVSFA</sequence>
<keyword evidence="7" id="KW-0509">mRNA transport</keyword>
<evidence type="ECO:0000256" key="3">
    <source>
        <dbReference type="ARBA" id="ARBA00019670"/>
    </source>
</evidence>
<comment type="caution">
    <text evidence="11">The sequence shown here is derived from an EMBL/GenBank/DDBJ whole genome shotgun (WGS) entry which is preliminary data.</text>
</comment>
<dbReference type="PANTHER" id="PTHR28028:SF1">
    <property type="entry name" value="60S RIBOSOMAL SUBUNIT ASSEMBLY_EXPORT PROTEIN LOC1"/>
    <property type="match status" value="1"/>
</dbReference>
<dbReference type="STRING" id="52247.A0A4T0X7J1"/>
<evidence type="ECO:0000256" key="8">
    <source>
        <dbReference type="ARBA" id="ARBA00023054"/>
    </source>
</evidence>
<dbReference type="GO" id="GO:0051028">
    <property type="term" value="P:mRNA transport"/>
    <property type="evidence" value="ECO:0007669"/>
    <property type="project" value="UniProtKB-KW"/>
</dbReference>
<evidence type="ECO:0000256" key="5">
    <source>
        <dbReference type="ARBA" id="ARBA00022448"/>
    </source>
</evidence>
<evidence type="ECO:0000256" key="10">
    <source>
        <dbReference type="SAM" id="MobiDB-lite"/>
    </source>
</evidence>
<keyword evidence="9" id="KW-0539">Nucleus</keyword>
<evidence type="ECO:0000313" key="12">
    <source>
        <dbReference type="Proteomes" id="UP000307173"/>
    </source>
</evidence>
<comment type="subcellular location">
    <subcellularLocation>
        <location evidence="1">Nucleus</location>
        <location evidence="1">Nucleolus</location>
    </subcellularLocation>
</comment>
<dbReference type="SMART" id="SM00753">
    <property type="entry name" value="PAM"/>
    <property type="match status" value="1"/>
</dbReference>
<evidence type="ECO:0000313" key="11">
    <source>
        <dbReference type="EMBL" id="TID31057.1"/>
    </source>
</evidence>
<dbReference type="GO" id="GO:0030687">
    <property type="term" value="C:preribosome, large subunit precursor"/>
    <property type="evidence" value="ECO:0007669"/>
    <property type="project" value="TreeGrafter"/>
</dbReference>
<evidence type="ECO:0000256" key="7">
    <source>
        <dbReference type="ARBA" id="ARBA00022816"/>
    </source>
</evidence>
<feature type="compositionally biased region" description="Basic and acidic residues" evidence="10">
    <location>
        <begin position="842"/>
        <end position="856"/>
    </location>
</feature>
<evidence type="ECO:0000256" key="2">
    <source>
        <dbReference type="ARBA" id="ARBA00008132"/>
    </source>
</evidence>
<dbReference type="Proteomes" id="UP000307173">
    <property type="component" value="Unassembled WGS sequence"/>
</dbReference>
<keyword evidence="6" id="KW-0690">Ribosome biogenesis</keyword>
<feature type="compositionally biased region" description="Basic and acidic residues" evidence="10">
    <location>
        <begin position="808"/>
        <end position="832"/>
    </location>
</feature>
<dbReference type="OrthoDB" id="194139at2759"/>
<evidence type="ECO:0000256" key="6">
    <source>
        <dbReference type="ARBA" id="ARBA00022517"/>
    </source>
</evidence>
<dbReference type="GO" id="GO:0042273">
    <property type="term" value="P:ribosomal large subunit biogenesis"/>
    <property type="evidence" value="ECO:0007669"/>
    <property type="project" value="InterPro"/>
</dbReference>
<dbReference type="EMBL" id="SELW01000049">
    <property type="protein sequence ID" value="TID31057.1"/>
    <property type="molecule type" value="Genomic_DNA"/>
</dbReference>
<feature type="region of interest" description="Disordered" evidence="10">
    <location>
        <begin position="1"/>
        <end position="28"/>
    </location>
</feature>
<proteinExistence type="inferred from homology"/>
<protein>
    <recommendedName>
        <fullName evidence="3">60S ribosomal subunit assembly/export protein LOC1</fullName>
    </recommendedName>
    <alternativeName>
        <fullName evidence="4">60S ribosomal subunit assembly/export protein loc1</fullName>
    </alternativeName>
</protein>
<feature type="region of interest" description="Disordered" evidence="10">
    <location>
        <begin position="667"/>
        <end position="686"/>
    </location>
</feature>
<keyword evidence="5" id="KW-0813">Transport</keyword>
<dbReference type="InterPro" id="IPR037650">
    <property type="entry name" value="Loc1"/>
</dbReference>
<dbReference type="GO" id="GO:0003729">
    <property type="term" value="F:mRNA binding"/>
    <property type="evidence" value="ECO:0007669"/>
    <property type="project" value="InterPro"/>
</dbReference>
<organism evidence="11 12">
    <name type="scientific">Pichia inconspicua</name>
    <dbReference type="NCBI Taxonomy" id="52247"/>
    <lineage>
        <taxon>Eukaryota</taxon>
        <taxon>Fungi</taxon>
        <taxon>Dikarya</taxon>
        <taxon>Ascomycota</taxon>
        <taxon>Saccharomycotina</taxon>
        <taxon>Pichiomycetes</taxon>
        <taxon>Pichiales</taxon>
        <taxon>Pichiaceae</taxon>
        <taxon>Pichia</taxon>
    </lineage>
</organism>
<evidence type="ECO:0000256" key="1">
    <source>
        <dbReference type="ARBA" id="ARBA00004604"/>
    </source>
</evidence>